<keyword evidence="4 6" id="KW-0472">Membrane</keyword>
<comment type="caution">
    <text evidence="8">The sequence shown here is derived from an EMBL/GenBank/DDBJ whole genome shotgun (WGS) entry which is preliminary data.</text>
</comment>
<dbReference type="InterPro" id="IPR049326">
    <property type="entry name" value="Rhodopsin_dom_fungi"/>
</dbReference>
<feature type="transmembrane region" description="Helical" evidence="6">
    <location>
        <begin position="84"/>
        <end position="107"/>
    </location>
</feature>
<reference evidence="8" key="1">
    <citation type="submission" date="2021-03" db="EMBL/GenBank/DDBJ databases">
        <authorList>
            <person name="Tagirdzhanova G."/>
        </authorList>
    </citation>
    <scope>NUCLEOTIDE SEQUENCE</scope>
</reference>
<dbReference type="PANTHER" id="PTHR33048">
    <property type="entry name" value="PTH11-LIKE INTEGRAL MEMBRANE PROTEIN (AFU_ORTHOLOGUE AFUA_5G11245)"/>
    <property type="match status" value="1"/>
</dbReference>
<keyword evidence="3 6" id="KW-1133">Transmembrane helix</keyword>
<protein>
    <recommendedName>
        <fullName evidence="7">Rhodopsin domain-containing protein</fullName>
    </recommendedName>
</protein>
<evidence type="ECO:0000256" key="3">
    <source>
        <dbReference type="ARBA" id="ARBA00022989"/>
    </source>
</evidence>
<dbReference type="InterPro" id="IPR052337">
    <property type="entry name" value="SAT4-like"/>
</dbReference>
<feature type="transmembrane region" description="Helical" evidence="6">
    <location>
        <begin position="35"/>
        <end position="57"/>
    </location>
</feature>
<feature type="transmembrane region" description="Helical" evidence="6">
    <location>
        <begin position="119"/>
        <end position="137"/>
    </location>
</feature>
<dbReference type="EMBL" id="CAJPDT010000033">
    <property type="protein sequence ID" value="CAF9923548.1"/>
    <property type="molecule type" value="Genomic_DNA"/>
</dbReference>
<feature type="transmembrane region" description="Helical" evidence="6">
    <location>
        <begin position="149"/>
        <end position="168"/>
    </location>
</feature>
<evidence type="ECO:0000256" key="4">
    <source>
        <dbReference type="ARBA" id="ARBA00023136"/>
    </source>
</evidence>
<evidence type="ECO:0000259" key="7">
    <source>
        <dbReference type="Pfam" id="PF20684"/>
    </source>
</evidence>
<keyword evidence="2 6" id="KW-0812">Transmembrane</keyword>
<dbReference type="AlphaFoldDB" id="A0A8H3FKF9"/>
<evidence type="ECO:0000256" key="2">
    <source>
        <dbReference type="ARBA" id="ARBA00022692"/>
    </source>
</evidence>
<comment type="similarity">
    <text evidence="5">Belongs to the SAT4 family.</text>
</comment>
<feature type="transmembrane region" description="Helical" evidence="6">
    <location>
        <begin position="174"/>
        <end position="191"/>
    </location>
</feature>
<evidence type="ECO:0000313" key="9">
    <source>
        <dbReference type="Proteomes" id="UP000664534"/>
    </source>
</evidence>
<dbReference type="OrthoDB" id="5391602at2759"/>
<evidence type="ECO:0000313" key="8">
    <source>
        <dbReference type="EMBL" id="CAF9923548.1"/>
    </source>
</evidence>
<evidence type="ECO:0000256" key="6">
    <source>
        <dbReference type="SAM" id="Phobius"/>
    </source>
</evidence>
<keyword evidence="9" id="KW-1185">Reference proteome</keyword>
<feature type="domain" description="Rhodopsin" evidence="7">
    <location>
        <begin position="18"/>
        <end position="267"/>
    </location>
</feature>
<accession>A0A8H3FKF9</accession>
<gene>
    <name evidence="8" type="ORF">IMSHALPRED_005958</name>
</gene>
<sequence length="366" mass="40440">MYALATALSLLAIVITAMRFYARRIKQATLSWDDYMILPALLFTIGTAVCMFVGTAIGNLGQHTGIQENGQPVFDHRLTVFEQIAFATQLTTTLTFGFTKLSVLLFYKRIFNGTFVKPSVWTMIAVVLVWTVAFFFANLFQCWPLWIDWTGFGSTVGNCININMVYLAQAWSDVLTDLIILTLPLPCIWVMQLPVRHKVAVSGMFLLGGLTVGAGIAKLVVFNKIMQEENVGFLDISYMNTPLVYWPMVESSIGIVGACLPLLRPLFVGASSNGFMRSLKSVKIASLNLNEDALKQLGGDWPVAPGSTTAFTKFGSESTMVPSNAEYSSYDHPAHKIYRMDSLDSLNFAAENAARSHGSRRTESYV</sequence>
<feature type="transmembrane region" description="Helical" evidence="6">
    <location>
        <begin position="203"/>
        <end position="223"/>
    </location>
</feature>
<dbReference type="Proteomes" id="UP000664534">
    <property type="component" value="Unassembled WGS sequence"/>
</dbReference>
<proteinExistence type="inferred from homology"/>
<dbReference type="Pfam" id="PF20684">
    <property type="entry name" value="Fung_rhodopsin"/>
    <property type="match status" value="1"/>
</dbReference>
<organism evidence="8 9">
    <name type="scientific">Imshaugia aleurites</name>
    <dbReference type="NCBI Taxonomy" id="172621"/>
    <lineage>
        <taxon>Eukaryota</taxon>
        <taxon>Fungi</taxon>
        <taxon>Dikarya</taxon>
        <taxon>Ascomycota</taxon>
        <taxon>Pezizomycotina</taxon>
        <taxon>Lecanoromycetes</taxon>
        <taxon>OSLEUM clade</taxon>
        <taxon>Lecanoromycetidae</taxon>
        <taxon>Lecanorales</taxon>
        <taxon>Lecanorineae</taxon>
        <taxon>Parmeliaceae</taxon>
        <taxon>Imshaugia</taxon>
    </lineage>
</organism>
<dbReference type="PANTHER" id="PTHR33048:SF134">
    <property type="entry name" value="INTEGRAL MEMBRANE PROTEIN"/>
    <property type="match status" value="1"/>
</dbReference>
<name>A0A8H3FKF9_9LECA</name>
<evidence type="ECO:0000256" key="5">
    <source>
        <dbReference type="ARBA" id="ARBA00038359"/>
    </source>
</evidence>
<feature type="transmembrane region" description="Helical" evidence="6">
    <location>
        <begin position="243"/>
        <end position="263"/>
    </location>
</feature>
<comment type="subcellular location">
    <subcellularLocation>
        <location evidence="1">Membrane</location>
        <topology evidence="1">Multi-pass membrane protein</topology>
    </subcellularLocation>
</comment>
<dbReference type="GO" id="GO:0016020">
    <property type="term" value="C:membrane"/>
    <property type="evidence" value="ECO:0007669"/>
    <property type="project" value="UniProtKB-SubCell"/>
</dbReference>
<evidence type="ECO:0000256" key="1">
    <source>
        <dbReference type="ARBA" id="ARBA00004141"/>
    </source>
</evidence>